<comment type="caution">
    <text evidence="1">The sequence shown here is derived from an EMBL/GenBank/DDBJ whole genome shotgun (WGS) entry which is preliminary data.</text>
</comment>
<name>A0ACA9KX50_9GLOM</name>
<gene>
    <name evidence="1" type="ORF">ACOLOM_LOCUS2688</name>
</gene>
<organism evidence="1 2">
    <name type="scientific">Acaulospora colombiana</name>
    <dbReference type="NCBI Taxonomy" id="27376"/>
    <lineage>
        <taxon>Eukaryota</taxon>
        <taxon>Fungi</taxon>
        <taxon>Fungi incertae sedis</taxon>
        <taxon>Mucoromycota</taxon>
        <taxon>Glomeromycotina</taxon>
        <taxon>Glomeromycetes</taxon>
        <taxon>Diversisporales</taxon>
        <taxon>Acaulosporaceae</taxon>
        <taxon>Acaulospora</taxon>
    </lineage>
</organism>
<dbReference type="EMBL" id="CAJVPT010003651">
    <property type="protein sequence ID" value="CAG8498408.1"/>
    <property type="molecule type" value="Genomic_DNA"/>
</dbReference>
<evidence type="ECO:0000313" key="1">
    <source>
        <dbReference type="EMBL" id="CAG8498408.1"/>
    </source>
</evidence>
<accession>A0ACA9KX50</accession>
<dbReference type="Proteomes" id="UP000789525">
    <property type="component" value="Unassembled WGS sequence"/>
</dbReference>
<proteinExistence type="predicted"/>
<reference evidence="1" key="1">
    <citation type="submission" date="2021-06" db="EMBL/GenBank/DDBJ databases">
        <authorList>
            <person name="Kallberg Y."/>
            <person name="Tangrot J."/>
            <person name="Rosling A."/>
        </authorList>
    </citation>
    <scope>NUCLEOTIDE SEQUENCE</scope>
    <source>
        <strain evidence="1">CL356</strain>
    </source>
</reference>
<protein>
    <submittedName>
        <fullName evidence="1">1128_t:CDS:1</fullName>
    </submittedName>
</protein>
<evidence type="ECO:0000313" key="2">
    <source>
        <dbReference type="Proteomes" id="UP000789525"/>
    </source>
</evidence>
<keyword evidence="2" id="KW-1185">Reference proteome</keyword>
<sequence>MTNILVSKVTKSWVRHQISSNLKRVGRFGHTATVVGSKMYIFGGQANGYCLNDLVVFDIKSINTYGARLEAIVPQNEPPPERAGHIACACYDKIYMYELFDKILFDFAKICLQLKWILFSRFGGFNRDKFYNDTWCYDIPSNTWTKLQCNGYIPFPRHEHCAVNIDDMIYVFGGISKEGQELGDLAAFGLNNQRWYIFQKMGISPCPRFSHTMSSAREKILIFGGDCLQPSKPDEDGIINILDTSRIKYPTANQTPGRTPQQMTQKPQPSSRPPSIQATRQITNGQINHEDGMFHHHQSSSGSEDIRGFGSEGGMGFPRPIQDIMVNDKVSSSRVMPETPDAIGSQSPSPYGINQNQVNQWGVQAYPKHSQNDRPEQVRYMENSAFENSRGNPSEQLHHMERDATDSPRPTSPPFSQKSGADNIRDGTPSPSLTFGQMEKKSMMPISMNVAGDFSNPRQAPKPPLPYGDVTTSPPLSPVSSNSLTSQSFDTLDHFPVPVSNVDRDKLIREIQQRDAQISIFKKRETWLKAELSLARQAGYTPEPDRSSNVPEGIDTEKYMDIGENGSDKHKVVLAIVRLKQELRKAKATIANQAQVSSQKITDAERARTAALQEAAYFKAKLTALANASESELASIEVERASDLEKRLTQALTEKESLQNKLIQYQQSSTYDKSSREAAEGRAKTATARAEEAEEAHARALAELATLHSRATTAESQLRENNIKMTELSSELAQYKSGSDSSRNQITKLQQSLEQHQRALEKANNALIAANERAVDAEALWREAREDIVALEKEEAALRTELDLKMRDLERAQSRAKELERLLAKAQKEADSVRAMMQEGMTELLNTSRNEGGSSEAAEKIAQLEQEIAALRSSQAESQKVAQEATNSFSDAMIKISQMEGAAMKVRSDAAALQRKLIEASDETARTKERLREKEHLLEEKTRALENAEVKVGMMRDVISDTGRLEDGGRGSKIKELETRCAELESIHSQTRNELKASNQKYQDTLRKIKEFESKNKVLEEELERVSNNTSSIHTAPDITISSNDFEEDLKAAEQKAIESQQELKEVKERLHQVESDYQTAVHYVKGTEKMLRRMKDELTKSKKDVVRLTERLTTAQERNEKLEENLAEAENNNSVRKGYRESQLQEYANQKLEEQREEFMKEKEQLEQQIEQLQKQLERAQDEKNMMDQEYEVLRKAYEELRKENESVRKLEIQLKERLQNYEETLKNRESELEQARSSYYQVGQDGLTGDRRKWDEQRVMLGREIAEYRAANDKLEKENIDLEQKLKESENKISILLDQMEHAVDTYREIEVDIRDSSPRNSNAISSLASELDMLKSQWDMSHHESSLSGNEFIDSRWSRLPDGRNEDLQIPSGMEGFDEMMAALDGFQKVAAQRKIGQFETVKDII</sequence>